<evidence type="ECO:0000313" key="2">
    <source>
        <dbReference type="Proteomes" id="UP001140562"/>
    </source>
</evidence>
<evidence type="ECO:0008006" key="3">
    <source>
        <dbReference type="Google" id="ProtNLM"/>
    </source>
</evidence>
<evidence type="ECO:0000313" key="1">
    <source>
        <dbReference type="EMBL" id="KAJ4335918.1"/>
    </source>
</evidence>
<dbReference type="OrthoDB" id="17255at2759"/>
<protein>
    <recommendedName>
        <fullName evidence="3">MOSC domain-containing protein</fullName>
    </recommendedName>
</protein>
<reference evidence="1" key="1">
    <citation type="submission" date="2022-10" db="EMBL/GenBank/DDBJ databases">
        <title>Tapping the CABI collections for fungal endophytes: first genome assemblies for Collariella, Neodidymelliopsis, Ascochyta clinopodiicola, Didymella pomorum, Didymosphaeria variabile, Neocosmospora piperis and Neocucurbitaria cava.</title>
        <authorList>
            <person name="Hill R."/>
        </authorList>
    </citation>
    <scope>NUCLEOTIDE SEQUENCE</scope>
    <source>
        <strain evidence="1">IMI 360193</strain>
    </source>
</reference>
<organism evidence="1 2">
    <name type="scientific">Didymella glomerata</name>
    <dbReference type="NCBI Taxonomy" id="749621"/>
    <lineage>
        <taxon>Eukaryota</taxon>
        <taxon>Fungi</taxon>
        <taxon>Dikarya</taxon>
        <taxon>Ascomycota</taxon>
        <taxon>Pezizomycotina</taxon>
        <taxon>Dothideomycetes</taxon>
        <taxon>Pleosporomycetidae</taxon>
        <taxon>Pleosporales</taxon>
        <taxon>Pleosporineae</taxon>
        <taxon>Didymellaceae</taxon>
        <taxon>Didymella</taxon>
    </lineage>
</organism>
<gene>
    <name evidence="1" type="ORF">N0V87_005774</name>
</gene>
<comment type="caution">
    <text evidence="1">The sequence shown here is derived from an EMBL/GenBank/DDBJ whole genome shotgun (WGS) entry which is preliminary data.</text>
</comment>
<dbReference type="EMBL" id="JAPEUV010000055">
    <property type="protein sequence ID" value="KAJ4335918.1"/>
    <property type="molecule type" value="Genomic_DNA"/>
</dbReference>
<dbReference type="AlphaFoldDB" id="A0A9W8WYC1"/>
<accession>A0A9W8WYC1</accession>
<sequence length="280" mass="30998">MVLFKQIVEDGPGGEAPHSDSSWRRESIPEAALLDRIEVPNSSASATGRESLKKLYLDLHVSATDTSVMSDTISIWLTKYIGFETRLVYIGQHSRVVLRSGAPDGDMACEKRSPFTASVCRILPSALKAPIELVTFRDIDQYLVVTKESNDEILPNFAPVVVSGTPAAYDEDYWAEMVLPGSMKMKCGDTCCRCQAIPVDYKTGKNPDDDSGLVWKKLAKDRRVDEGWKYGPVFGKHSYTSLGDKGRTIRVGDTEKLTERTKERLVFGKSGYQTEGVECA</sequence>
<dbReference type="Proteomes" id="UP001140562">
    <property type="component" value="Unassembled WGS sequence"/>
</dbReference>
<proteinExistence type="predicted"/>
<name>A0A9W8WYC1_9PLEO</name>
<keyword evidence="2" id="KW-1185">Reference proteome</keyword>